<dbReference type="EMBL" id="FOFB01000013">
    <property type="protein sequence ID" value="SEQ64985.1"/>
    <property type="molecule type" value="Genomic_DNA"/>
</dbReference>
<gene>
    <name evidence="3" type="ORF">SAMN05444359_11370</name>
</gene>
<name>A0A1H9HRS1_9BACT</name>
<dbReference type="Proteomes" id="UP000199021">
    <property type="component" value="Unassembled WGS sequence"/>
</dbReference>
<accession>A0A1H9HRS1</accession>
<keyword evidence="1" id="KW-0732">Signal</keyword>
<protein>
    <submittedName>
        <fullName evidence="3">Outer membrane protein beta-barrel domain-containing protein</fullName>
    </submittedName>
</protein>
<feature type="chain" id="PRO_5011491889" evidence="1">
    <location>
        <begin position="20"/>
        <end position="291"/>
    </location>
</feature>
<dbReference type="InterPro" id="IPR025665">
    <property type="entry name" value="Beta-barrel_OMP_2"/>
</dbReference>
<reference evidence="4" key="1">
    <citation type="submission" date="2016-10" db="EMBL/GenBank/DDBJ databases">
        <authorList>
            <person name="Varghese N."/>
            <person name="Submissions S."/>
        </authorList>
    </citation>
    <scope>NUCLEOTIDE SEQUENCE [LARGE SCALE GENOMIC DNA]</scope>
    <source>
        <strain evidence="4">DSM 24740</strain>
    </source>
</reference>
<evidence type="ECO:0000259" key="2">
    <source>
        <dbReference type="Pfam" id="PF13568"/>
    </source>
</evidence>
<organism evidence="3 4">
    <name type="scientific">Neolewinella agarilytica</name>
    <dbReference type="NCBI Taxonomy" id="478744"/>
    <lineage>
        <taxon>Bacteria</taxon>
        <taxon>Pseudomonadati</taxon>
        <taxon>Bacteroidota</taxon>
        <taxon>Saprospiria</taxon>
        <taxon>Saprospirales</taxon>
        <taxon>Lewinellaceae</taxon>
        <taxon>Neolewinella</taxon>
    </lineage>
</organism>
<dbReference type="OrthoDB" id="947434at2"/>
<dbReference type="InParanoid" id="A0A1H9HRS1"/>
<feature type="domain" description="Outer membrane protein beta-barrel" evidence="2">
    <location>
        <begin position="19"/>
        <end position="252"/>
    </location>
</feature>
<evidence type="ECO:0000256" key="1">
    <source>
        <dbReference type="SAM" id="SignalP"/>
    </source>
</evidence>
<feature type="signal peptide" evidence="1">
    <location>
        <begin position="1"/>
        <end position="19"/>
    </location>
</feature>
<keyword evidence="4" id="KW-1185">Reference proteome</keyword>
<proteinExistence type="predicted"/>
<dbReference type="AlphaFoldDB" id="A0A1H9HRS1"/>
<evidence type="ECO:0000313" key="4">
    <source>
        <dbReference type="Proteomes" id="UP000199021"/>
    </source>
</evidence>
<evidence type="ECO:0000313" key="3">
    <source>
        <dbReference type="EMBL" id="SEQ64985.1"/>
    </source>
</evidence>
<dbReference type="Pfam" id="PF13568">
    <property type="entry name" value="OMP_b-brl_2"/>
    <property type="match status" value="1"/>
</dbReference>
<dbReference type="RefSeq" id="WP_090169091.1">
    <property type="nucleotide sequence ID" value="NZ_FOFB01000013.1"/>
</dbReference>
<sequence>MRHFLLLILPLAFSLSISAQEFSGGFRAGLNFISFSGDQEMSSVTDATYETFNRTTGFHVGATFALAFTDLVGIKADLMYSQKGGEIRYEGPSYFYLYANQDDLEGSVIFGDRSSEYDVVNSFIDIPLTAYYRLGPLEIEGGLSAAFMVNSRVSGGATYNTNTFGIDNDIVFNVDGNYFQDRAGGGGIISRSSTPLPRTDVFPPDVISAYYNSNSDEKLYRRLDFAAVIGLSFYLNNGLFIGARYQHGLTDATLGENDLRITNEDLVGGREFNTEDTDNSRVIQASVGFRF</sequence>